<keyword evidence="5" id="KW-0597">Phosphoprotein</keyword>
<dbReference type="InterPro" id="IPR035965">
    <property type="entry name" value="PAS-like_dom_sf"/>
</dbReference>
<dbReference type="PANTHER" id="PTHR42878:SF7">
    <property type="entry name" value="SENSOR HISTIDINE KINASE GLRK"/>
    <property type="match status" value="1"/>
</dbReference>
<dbReference type="InterPro" id="IPR029151">
    <property type="entry name" value="Sensor-like_sf"/>
</dbReference>
<evidence type="ECO:0000259" key="15">
    <source>
        <dbReference type="PROSITE" id="PS50109"/>
    </source>
</evidence>
<dbReference type="GO" id="GO:0030295">
    <property type="term" value="F:protein kinase activator activity"/>
    <property type="evidence" value="ECO:0007669"/>
    <property type="project" value="TreeGrafter"/>
</dbReference>
<gene>
    <name evidence="19" type="ORF">A2372_03960</name>
</gene>
<dbReference type="AlphaFoldDB" id="A0A1F8DWP9"/>
<feature type="transmembrane region" description="Helical" evidence="14">
    <location>
        <begin position="271"/>
        <end position="294"/>
    </location>
</feature>
<feature type="domain" description="PAS" evidence="16">
    <location>
        <begin position="355"/>
        <end position="399"/>
    </location>
</feature>
<dbReference type="InterPro" id="IPR000014">
    <property type="entry name" value="PAS"/>
</dbReference>
<dbReference type="Pfam" id="PF00512">
    <property type="entry name" value="HisKA"/>
    <property type="match status" value="1"/>
</dbReference>
<dbReference type="CDD" id="cd00130">
    <property type="entry name" value="PAS"/>
    <property type="match status" value="1"/>
</dbReference>
<evidence type="ECO:0000313" key="20">
    <source>
        <dbReference type="Proteomes" id="UP000176422"/>
    </source>
</evidence>
<evidence type="ECO:0000256" key="9">
    <source>
        <dbReference type="ARBA" id="ARBA00022777"/>
    </source>
</evidence>
<dbReference type="SMART" id="SM00388">
    <property type="entry name" value="HisKA"/>
    <property type="match status" value="1"/>
</dbReference>
<dbReference type="PROSITE" id="PS50112">
    <property type="entry name" value="PAS"/>
    <property type="match status" value="1"/>
</dbReference>
<reference evidence="19 20" key="1">
    <citation type="journal article" date="2016" name="Nat. Commun.">
        <title>Thousands of microbial genomes shed light on interconnected biogeochemical processes in an aquifer system.</title>
        <authorList>
            <person name="Anantharaman K."/>
            <person name="Brown C.T."/>
            <person name="Hug L.A."/>
            <person name="Sharon I."/>
            <person name="Castelle C.J."/>
            <person name="Probst A.J."/>
            <person name="Thomas B.C."/>
            <person name="Singh A."/>
            <person name="Wilkins M.J."/>
            <person name="Karaoz U."/>
            <person name="Brodie E.L."/>
            <person name="Williams K.H."/>
            <person name="Hubbard S.S."/>
            <person name="Banfield J.F."/>
        </authorList>
    </citation>
    <scope>NUCLEOTIDE SEQUENCE [LARGE SCALE GENOMIC DNA]</scope>
</reference>
<dbReference type="SMART" id="SM00387">
    <property type="entry name" value="HATPase_c"/>
    <property type="match status" value="1"/>
</dbReference>
<dbReference type="InterPro" id="IPR000700">
    <property type="entry name" value="PAS-assoc_C"/>
</dbReference>
<dbReference type="InterPro" id="IPR003660">
    <property type="entry name" value="HAMP_dom"/>
</dbReference>
<keyword evidence="9" id="KW-0418">Kinase</keyword>
<dbReference type="EMBL" id="MGIT01000002">
    <property type="protein sequence ID" value="OGM92973.1"/>
    <property type="molecule type" value="Genomic_DNA"/>
</dbReference>
<sequence>MALHHIKTVAEQQEAIIGRIVTDSLSFAEHLGSQQPVIGYLQQPEQKKQRTELLSYIAGLDASNKYQAIYIMDMAGNVLFSTDSSLVGQNYEFRAYFKDALAGKSTMDVVIGGISNKFGYYFASPVKAKSGDIVGVVATKLNEGLIANALHPKGLNIEGDAMLVDKYGVVFQANRPELLFKSLGVLTPEAYRAVEDTKRFSGINIVSLQYDRVAEEIAGLREPKGLVLYNRLHDHDELIGVARIADTQFFIVITEVRQFFAQSAGNMEINIGLLVFMVSIVTVLALILLTTPLLRPLYSLRDTSLRMEKGNFAQQATVETGDEFGDVAKALNATMEQIKKTNGITEGKLWERAADFEKFKLAVESASDHIIITDVDGRILHANKAAEAITGYSHTEMIGSRPSLWGKQMSEEFYRNMWATIKDQRKVFYGEMTNQRKNGALYTAEVHIAPLLTDKGDLCGFVGIERDITAQKNADRAKTDFASVVSHQLRTPLAAISWYVEMLSNEDVGVVNEAQRKYLDRIHAASTRMVDLVGSLLSASHIDMGTPYVEPEPIPLPDIADSVIDELRRFVEKKHMTINRIYDPQLGQVDVDPNMMRVVFQNILSNAIKYTSENGLVTITLKREGENALITVSDTGYGIPADQQSRIFTKFFRADNARKKEPEGNGLGLYITKSIINNAQGTIGFTSEEGKGSEFRIFIPLAGIKKESESKQIPA</sequence>
<comment type="catalytic activity">
    <reaction evidence="1">
        <text>ATP + protein L-histidine = ADP + protein N-phospho-L-histidine.</text>
        <dbReference type="EC" id="2.7.13.3"/>
    </reaction>
</comment>
<protein>
    <recommendedName>
        <fullName evidence="3">histidine kinase</fullName>
        <ecNumber evidence="3">2.7.13.3</ecNumber>
    </recommendedName>
</protein>
<dbReference type="GO" id="GO:0005524">
    <property type="term" value="F:ATP binding"/>
    <property type="evidence" value="ECO:0007669"/>
    <property type="project" value="UniProtKB-KW"/>
</dbReference>
<keyword evidence="12" id="KW-0902">Two-component regulatory system</keyword>
<dbReference type="SMART" id="SM00304">
    <property type="entry name" value="HAMP"/>
    <property type="match status" value="1"/>
</dbReference>
<evidence type="ECO:0000256" key="2">
    <source>
        <dbReference type="ARBA" id="ARBA00004651"/>
    </source>
</evidence>
<evidence type="ECO:0000313" key="19">
    <source>
        <dbReference type="EMBL" id="OGM92973.1"/>
    </source>
</evidence>
<dbReference type="InterPro" id="IPR003594">
    <property type="entry name" value="HATPase_dom"/>
</dbReference>
<keyword evidence="11 14" id="KW-1133">Transmembrane helix</keyword>
<evidence type="ECO:0000256" key="13">
    <source>
        <dbReference type="ARBA" id="ARBA00023136"/>
    </source>
</evidence>
<dbReference type="Pfam" id="PF00672">
    <property type="entry name" value="HAMP"/>
    <property type="match status" value="1"/>
</dbReference>
<dbReference type="SUPFAM" id="SSF103190">
    <property type="entry name" value="Sensory domain-like"/>
    <property type="match status" value="1"/>
</dbReference>
<dbReference type="FunFam" id="3.30.565.10:FF:000006">
    <property type="entry name" value="Sensor histidine kinase WalK"/>
    <property type="match status" value="1"/>
</dbReference>
<dbReference type="InterPro" id="IPR036097">
    <property type="entry name" value="HisK_dim/P_sf"/>
</dbReference>
<dbReference type="SUPFAM" id="SSF47384">
    <property type="entry name" value="Homodimeric domain of signal transducing histidine kinase"/>
    <property type="match status" value="1"/>
</dbReference>
<evidence type="ECO:0000259" key="16">
    <source>
        <dbReference type="PROSITE" id="PS50112"/>
    </source>
</evidence>
<keyword evidence="10" id="KW-0067">ATP-binding</keyword>
<dbReference type="CDD" id="cd00082">
    <property type="entry name" value="HisKA"/>
    <property type="match status" value="1"/>
</dbReference>
<dbReference type="CDD" id="cd06225">
    <property type="entry name" value="HAMP"/>
    <property type="match status" value="1"/>
</dbReference>
<dbReference type="EC" id="2.7.13.3" evidence="3"/>
<dbReference type="GO" id="GO:0000156">
    <property type="term" value="F:phosphorelay response regulator activity"/>
    <property type="evidence" value="ECO:0007669"/>
    <property type="project" value="TreeGrafter"/>
</dbReference>
<comment type="caution">
    <text evidence="19">The sequence shown here is derived from an EMBL/GenBank/DDBJ whole genome shotgun (WGS) entry which is preliminary data.</text>
</comment>
<keyword evidence="8" id="KW-0547">Nucleotide-binding</keyword>
<dbReference type="InterPro" id="IPR033479">
    <property type="entry name" value="dCache_1"/>
</dbReference>
<feature type="domain" description="HAMP" evidence="18">
    <location>
        <begin position="291"/>
        <end position="343"/>
    </location>
</feature>
<dbReference type="Pfam" id="PF02743">
    <property type="entry name" value="dCache_1"/>
    <property type="match status" value="1"/>
</dbReference>
<dbReference type="SMART" id="SM00091">
    <property type="entry name" value="PAS"/>
    <property type="match status" value="1"/>
</dbReference>
<dbReference type="STRING" id="1802559.A2372_03960"/>
<evidence type="ECO:0000256" key="10">
    <source>
        <dbReference type="ARBA" id="ARBA00022840"/>
    </source>
</evidence>
<dbReference type="CDD" id="cd00075">
    <property type="entry name" value="HATPase"/>
    <property type="match status" value="1"/>
</dbReference>
<dbReference type="SMART" id="SM00086">
    <property type="entry name" value="PAC"/>
    <property type="match status" value="1"/>
</dbReference>
<dbReference type="InterPro" id="IPR003661">
    <property type="entry name" value="HisK_dim/P_dom"/>
</dbReference>
<dbReference type="SUPFAM" id="SSF55874">
    <property type="entry name" value="ATPase domain of HSP90 chaperone/DNA topoisomerase II/histidine kinase"/>
    <property type="match status" value="1"/>
</dbReference>
<evidence type="ECO:0000256" key="4">
    <source>
        <dbReference type="ARBA" id="ARBA00022475"/>
    </source>
</evidence>
<dbReference type="SUPFAM" id="SSF55785">
    <property type="entry name" value="PYP-like sensor domain (PAS domain)"/>
    <property type="match status" value="1"/>
</dbReference>
<evidence type="ECO:0000256" key="12">
    <source>
        <dbReference type="ARBA" id="ARBA00023012"/>
    </source>
</evidence>
<dbReference type="CDD" id="cd12914">
    <property type="entry name" value="PDC1_DGC_like"/>
    <property type="match status" value="1"/>
</dbReference>
<dbReference type="PROSITE" id="PS50885">
    <property type="entry name" value="HAMP"/>
    <property type="match status" value="1"/>
</dbReference>
<evidence type="ECO:0000256" key="1">
    <source>
        <dbReference type="ARBA" id="ARBA00000085"/>
    </source>
</evidence>
<keyword evidence="4" id="KW-1003">Cell membrane</keyword>
<evidence type="ECO:0000256" key="6">
    <source>
        <dbReference type="ARBA" id="ARBA00022679"/>
    </source>
</evidence>
<dbReference type="Gene3D" id="6.10.340.10">
    <property type="match status" value="1"/>
</dbReference>
<evidence type="ECO:0000256" key="14">
    <source>
        <dbReference type="SAM" id="Phobius"/>
    </source>
</evidence>
<keyword evidence="7 14" id="KW-0812">Transmembrane</keyword>
<dbReference type="InterPro" id="IPR001610">
    <property type="entry name" value="PAC"/>
</dbReference>
<keyword evidence="6" id="KW-0808">Transferase</keyword>
<organism evidence="19 20">
    <name type="scientific">Candidatus Wolfebacteria bacterium RIFOXYB1_FULL_54_12</name>
    <dbReference type="NCBI Taxonomy" id="1802559"/>
    <lineage>
        <taxon>Bacteria</taxon>
        <taxon>Candidatus Wolfeibacteriota</taxon>
    </lineage>
</organism>
<dbReference type="Gene3D" id="3.30.450.20">
    <property type="entry name" value="PAS domain"/>
    <property type="match status" value="3"/>
</dbReference>
<name>A0A1F8DWP9_9BACT</name>
<dbReference type="PROSITE" id="PS50109">
    <property type="entry name" value="HIS_KIN"/>
    <property type="match status" value="1"/>
</dbReference>
<dbReference type="Gene3D" id="3.30.565.10">
    <property type="entry name" value="Histidine kinase-like ATPase, C-terminal domain"/>
    <property type="match status" value="1"/>
</dbReference>
<feature type="domain" description="Histidine kinase" evidence="15">
    <location>
        <begin position="484"/>
        <end position="703"/>
    </location>
</feature>
<dbReference type="PANTHER" id="PTHR42878">
    <property type="entry name" value="TWO-COMPONENT HISTIDINE KINASE"/>
    <property type="match status" value="1"/>
</dbReference>
<dbReference type="InterPro" id="IPR036890">
    <property type="entry name" value="HATPase_C_sf"/>
</dbReference>
<dbReference type="PROSITE" id="PS50113">
    <property type="entry name" value="PAC"/>
    <property type="match status" value="1"/>
</dbReference>
<dbReference type="Gene3D" id="1.10.287.130">
    <property type="match status" value="1"/>
</dbReference>
<dbReference type="Pfam" id="PF02518">
    <property type="entry name" value="HATPase_c"/>
    <property type="match status" value="1"/>
</dbReference>
<evidence type="ECO:0000256" key="5">
    <source>
        <dbReference type="ARBA" id="ARBA00022553"/>
    </source>
</evidence>
<dbReference type="InterPro" id="IPR005467">
    <property type="entry name" value="His_kinase_dom"/>
</dbReference>
<dbReference type="NCBIfam" id="TIGR00229">
    <property type="entry name" value="sensory_box"/>
    <property type="match status" value="1"/>
</dbReference>
<dbReference type="Proteomes" id="UP000176422">
    <property type="component" value="Unassembled WGS sequence"/>
</dbReference>
<evidence type="ECO:0000256" key="11">
    <source>
        <dbReference type="ARBA" id="ARBA00022989"/>
    </source>
</evidence>
<dbReference type="GO" id="GO:0000155">
    <property type="term" value="F:phosphorelay sensor kinase activity"/>
    <property type="evidence" value="ECO:0007669"/>
    <property type="project" value="InterPro"/>
</dbReference>
<proteinExistence type="predicted"/>
<dbReference type="GO" id="GO:0007234">
    <property type="term" value="P:osmosensory signaling via phosphorelay pathway"/>
    <property type="evidence" value="ECO:0007669"/>
    <property type="project" value="TreeGrafter"/>
</dbReference>
<dbReference type="Pfam" id="PF13426">
    <property type="entry name" value="PAS_9"/>
    <property type="match status" value="1"/>
</dbReference>
<dbReference type="SUPFAM" id="SSF158472">
    <property type="entry name" value="HAMP domain-like"/>
    <property type="match status" value="1"/>
</dbReference>
<evidence type="ECO:0000256" key="3">
    <source>
        <dbReference type="ARBA" id="ARBA00012438"/>
    </source>
</evidence>
<accession>A0A1F8DWP9</accession>
<evidence type="ECO:0000259" key="17">
    <source>
        <dbReference type="PROSITE" id="PS50113"/>
    </source>
</evidence>
<evidence type="ECO:0000259" key="18">
    <source>
        <dbReference type="PROSITE" id="PS50885"/>
    </source>
</evidence>
<comment type="subcellular location">
    <subcellularLocation>
        <location evidence="2">Cell membrane</location>
        <topology evidence="2">Multi-pass membrane protein</topology>
    </subcellularLocation>
</comment>
<dbReference type="GO" id="GO:0005886">
    <property type="term" value="C:plasma membrane"/>
    <property type="evidence" value="ECO:0007669"/>
    <property type="project" value="UniProtKB-SubCell"/>
</dbReference>
<evidence type="ECO:0000256" key="8">
    <source>
        <dbReference type="ARBA" id="ARBA00022741"/>
    </source>
</evidence>
<dbReference type="InterPro" id="IPR004358">
    <property type="entry name" value="Sig_transdc_His_kin-like_C"/>
</dbReference>
<dbReference type="PRINTS" id="PR00344">
    <property type="entry name" value="BCTRLSENSOR"/>
</dbReference>
<dbReference type="InterPro" id="IPR050351">
    <property type="entry name" value="BphY/WalK/GraS-like"/>
</dbReference>
<evidence type="ECO:0000256" key="7">
    <source>
        <dbReference type="ARBA" id="ARBA00022692"/>
    </source>
</evidence>
<keyword evidence="13 14" id="KW-0472">Membrane</keyword>
<feature type="domain" description="PAC" evidence="17">
    <location>
        <begin position="428"/>
        <end position="480"/>
    </location>
</feature>